<keyword evidence="2" id="KW-0805">Transcription regulation</keyword>
<dbReference type="InterPro" id="IPR009061">
    <property type="entry name" value="DNA-bd_dom_put_sf"/>
</dbReference>
<gene>
    <name evidence="6" type="ORF">IV57_GL000015</name>
</gene>
<dbReference type="AlphaFoldDB" id="A0A0R2LLE5"/>
<dbReference type="Gene3D" id="1.10.1660.10">
    <property type="match status" value="1"/>
</dbReference>
<accession>A0A0R2LLE5</accession>
<keyword evidence="1" id="KW-0678">Repressor</keyword>
<dbReference type="OrthoDB" id="9806513at2"/>
<sequence length="146" mass="16206">MAEDFNPYDTFNKVLLGITQVANIAGVTSRQLRYWESKGLIESDAEKANNSRQYSVSTTIKVITMAHFNRAGLSLEKAAQVAEGMSVQSQALGTLLSKSYRGFEEDSDGLKIFLEPIKDHPEQQIVATINDEDVSFSIDDKNQEEA</sequence>
<dbReference type="PANTHER" id="PTHR30204">
    <property type="entry name" value="REDOX-CYCLING DRUG-SENSING TRANSCRIPTIONAL ACTIVATOR SOXR"/>
    <property type="match status" value="1"/>
</dbReference>
<dbReference type="PANTHER" id="PTHR30204:SF69">
    <property type="entry name" value="MERR-FAMILY TRANSCRIPTIONAL REGULATOR"/>
    <property type="match status" value="1"/>
</dbReference>
<protein>
    <recommendedName>
        <fullName evidence="5">HTH merR-type domain-containing protein</fullName>
    </recommendedName>
</protein>
<organism evidence="6 7">
    <name type="scientific">Companilactobacillus kimchiensis</name>
    <dbReference type="NCBI Taxonomy" id="993692"/>
    <lineage>
        <taxon>Bacteria</taxon>
        <taxon>Bacillati</taxon>
        <taxon>Bacillota</taxon>
        <taxon>Bacilli</taxon>
        <taxon>Lactobacillales</taxon>
        <taxon>Lactobacillaceae</taxon>
        <taxon>Companilactobacillus</taxon>
    </lineage>
</organism>
<dbReference type="EMBL" id="JQCF01000001">
    <property type="protein sequence ID" value="KRO00699.1"/>
    <property type="molecule type" value="Genomic_DNA"/>
</dbReference>
<dbReference type="STRING" id="993692.IV57_GL000015"/>
<dbReference type="GO" id="GO:0003677">
    <property type="term" value="F:DNA binding"/>
    <property type="evidence" value="ECO:0007669"/>
    <property type="project" value="UniProtKB-KW"/>
</dbReference>
<name>A0A0R2LLE5_9LACO</name>
<evidence type="ECO:0000256" key="4">
    <source>
        <dbReference type="ARBA" id="ARBA00023163"/>
    </source>
</evidence>
<evidence type="ECO:0000313" key="7">
    <source>
        <dbReference type="Proteomes" id="UP000051006"/>
    </source>
</evidence>
<dbReference type="PROSITE" id="PS50937">
    <property type="entry name" value="HTH_MERR_2"/>
    <property type="match status" value="1"/>
</dbReference>
<dbReference type="Proteomes" id="UP000051006">
    <property type="component" value="Unassembled WGS sequence"/>
</dbReference>
<dbReference type="PATRIC" id="fig|993692.3.peg.15"/>
<dbReference type="SMART" id="SM00422">
    <property type="entry name" value="HTH_MERR"/>
    <property type="match status" value="1"/>
</dbReference>
<evidence type="ECO:0000256" key="2">
    <source>
        <dbReference type="ARBA" id="ARBA00023015"/>
    </source>
</evidence>
<comment type="caution">
    <text evidence="6">The sequence shown here is derived from an EMBL/GenBank/DDBJ whole genome shotgun (WGS) entry which is preliminary data.</text>
</comment>
<dbReference type="RefSeq" id="WP_057879445.1">
    <property type="nucleotide sequence ID" value="NZ_JQCF01000001.1"/>
</dbReference>
<evidence type="ECO:0000256" key="1">
    <source>
        <dbReference type="ARBA" id="ARBA00022491"/>
    </source>
</evidence>
<keyword evidence="4" id="KW-0804">Transcription</keyword>
<dbReference type="SUPFAM" id="SSF46955">
    <property type="entry name" value="Putative DNA-binding domain"/>
    <property type="match status" value="1"/>
</dbReference>
<feature type="domain" description="HTH merR-type" evidence="5">
    <location>
        <begin position="15"/>
        <end position="84"/>
    </location>
</feature>
<dbReference type="CDD" id="cd01105">
    <property type="entry name" value="HTH_GlnR-like"/>
    <property type="match status" value="1"/>
</dbReference>
<proteinExistence type="predicted"/>
<evidence type="ECO:0000313" key="6">
    <source>
        <dbReference type="EMBL" id="KRO00699.1"/>
    </source>
</evidence>
<reference evidence="6 7" key="1">
    <citation type="journal article" date="2015" name="Genome Announc.">
        <title>Expanding the biotechnology potential of lactobacilli through comparative genomics of 213 strains and associated genera.</title>
        <authorList>
            <person name="Sun Z."/>
            <person name="Harris H.M."/>
            <person name="McCann A."/>
            <person name="Guo C."/>
            <person name="Argimon S."/>
            <person name="Zhang W."/>
            <person name="Yang X."/>
            <person name="Jeffery I.B."/>
            <person name="Cooney J.C."/>
            <person name="Kagawa T.F."/>
            <person name="Liu W."/>
            <person name="Song Y."/>
            <person name="Salvetti E."/>
            <person name="Wrobel A."/>
            <person name="Rasinkangas P."/>
            <person name="Parkhill J."/>
            <person name="Rea M.C."/>
            <person name="O'Sullivan O."/>
            <person name="Ritari J."/>
            <person name="Douillard F.P."/>
            <person name="Paul Ross R."/>
            <person name="Yang R."/>
            <person name="Briner A.E."/>
            <person name="Felis G.E."/>
            <person name="de Vos W.M."/>
            <person name="Barrangou R."/>
            <person name="Klaenhammer T.R."/>
            <person name="Caufield P.W."/>
            <person name="Cui Y."/>
            <person name="Zhang H."/>
            <person name="O'Toole P.W."/>
        </authorList>
    </citation>
    <scope>NUCLEOTIDE SEQUENCE [LARGE SCALE GENOMIC DNA]</scope>
    <source>
        <strain evidence="6 7">DSM 24716</strain>
    </source>
</reference>
<evidence type="ECO:0000256" key="3">
    <source>
        <dbReference type="ARBA" id="ARBA00023125"/>
    </source>
</evidence>
<keyword evidence="3" id="KW-0238">DNA-binding</keyword>
<dbReference type="Pfam" id="PF13411">
    <property type="entry name" value="MerR_1"/>
    <property type="match status" value="1"/>
</dbReference>
<dbReference type="GO" id="GO:0003700">
    <property type="term" value="F:DNA-binding transcription factor activity"/>
    <property type="evidence" value="ECO:0007669"/>
    <property type="project" value="InterPro"/>
</dbReference>
<evidence type="ECO:0000259" key="5">
    <source>
        <dbReference type="PROSITE" id="PS50937"/>
    </source>
</evidence>
<dbReference type="InterPro" id="IPR047057">
    <property type="entry name" value="MerR_fam"/>
</dbReference>
<keyword evidence="7" id="KW-1185">Reference proteome</keyword>
<dbReference type="InterPro" id="IPR000551">
    <property type="entry name" value="MerR-type_HTH_dom"/>
</dbReference>